<accession>A0A3D4S7Q9</accession>
<dbReference type="EMBL" id="DQHO01000031">
    <property type="protein sequence ID" value="HCS94001.1"/>
    <property type="molecule type" value="Genomic_DNA"/>
</dbReference>
<keyword evidence="1" id="KW-0175">Coiled coil</keyword>
<evidence type="ECO:0000313" key="4">
    <source>
        <dbReference type="Proteomes" id="UP000262195"/>
    </source>
</evidence>
<proteinExistence type="predicted"/>
<comment type="caution">
    <text evidence="3">The sequence shown here is derived from an EMBL/GenBank/DDBJ whole genome shotgun (WGS) entry which is preliminary data.</text>
</comment>
<dbReference type="AlphaFoldDB" id="A0A3D4S7Q9"/>
<dbReference type="Proteomes" id="UP000262195">
    <property type="component" value="Unassembled WGS sequence"/>
</dbReference>
<feature type="non-terminal residue" evidence="3">
    <location>
        <position position="1"/>
    </location>
</feature>
<dbReference type="Pfam" id="PF13007">
    <property type="entry name" value="LZ_Tnp_IS66"/>
    <property type="match status" value="1"/>
</dbReference>
<sequence length="110" mass="12843">AQIDALNKQAEAYTNELRLLREQVDFFKKKFFGRSSEKSVNTDGQLDLFDDDDSFRAAETTEEKTVIEEINYKRKKRVGYKAELTEQLPIKEIHCELKGDDCTCDRCNQK</sequence>
<evidence type="ECO:0000256" key="1">
    <source>
        <dbReference type="SAM" id="Coils"/>
    </source>
</evidence>
<organism evidence="3 4">
    <name type="scientific">Bavariicoccus seileri</name>
    <dbReference type="NCBI Taxonomy" id="549685"/>
    <lineage>
        <taxon>Bacteria</taxon>
        <taxon>Bacillati</taxon>
        <taxon>Bacillota</taxon>
        <taxon>Bacilli</taxon>
        <taxon>Lactobacillales</taxon>
        <taxon>Enterococcaceae</taxon>
        <taxon>Bavariicoccus</taxon>
    </lineage>
</organism>
<feature type="domain" description="Transposase TnpC homeodomain" evidence="2">
    <location>
        <begin position="20"/>
        <end position="93"/>
    </location>
</feature>
<dbReference type="InterPro" id="IPR024463">
    <property type="entry name" value="Transposase_TnpC_homeodom"/>
</dbReference>
<protein>
    <submittedName>
        <fullName evidence="3">IS66 family transposase</fullName>
    </submittedName>
</protein>
<evidence type="ECO:0000313" key="3">
    <source>
        <dbReference type="EMBL" id="HCS94001.1"/>
    </source>
</evidence>
<gene>
    <name evidence="3" type="ORF">DIW15_04770</name>
</gene>
<evidence type="ECO:0000259" key="2">
    <source>
        <dbReference type="Pfam" id="PF13007"/>
    </source>
</evidence>
<feature type="coiled-coil region" evidence="1">
    <location>
        <begin position="3"/>
        <end position="30"/>
    </location>
</feature>
<name>A0A3D4S7Q9_9ENTE</name>
<reference evidence="3 4" key="1">
    <citation type="journal article" date="2018" name="Nat. Biotechnol.">
        <title>A standardized bacterial taxonomy based on genome phylogeny substantially revises the tree of life.</title>
        <authorList>
            <person name="Parks D.H."/>
            <person name="Chuvochina M."/>
            <person name="Waite D.W."/>
            <person name="Rinke C."/>
            <person name="Skarshewski A."/>
            <person name="Chaumeil P.A."/>
            <person name="Hugenholtz P."/>
        </authorList>
    </citation>
    <scope>NUCLEOTIDE SEQUENCE [LARGE SCALE GENOMIC DNA]</scope>
    <source>
        <strain evidence="3">UBA11306</strain>
    </source>
</reference>